<sequence>MSYTVDTDSSKEASKVSIILKDTSDWRNWFQYQKELAGAKGIWKYVNPDGPDEFDKAHQEPIEPTIEEYAEAEKAKRAAAAAAAASAANNQDTDGDDVNTIAATVSALVS</sequence>
<reference evidence="1" key="1">
    <citation type="journal article" date="2020" name="Stud. Mycol.">
        <title>101 Dothideomycetes genomes: a test case for predicting lifestyles and emergence of pathogens.</title>
        <authorList>
            <person name="Haridas S."/>
            <person name="Albert R."/>
            <person name="Binder M."/>
            <person name="Bloem J."/>
            <person name="Labutti K."/>
            <person name="Salamov A."/>
            <person name="Andreopoulos B."/>
            <person name="Baker S."/>
            <person name="Barry K."/>
            <person name="Bills G."/>
            <person name="Bluhm B."/>
            <person name="Cannon C."/>
            <person name="Castanera R."/>
            <person name="Culley D."/>
            <person name="Daum C."/>
            <person name="Ezra D."/>
            <person name="Gonzalez J."/>
            <person name="Henrissat B."/>
            <person name="Kuo A."/>
            <person name="Liang C."/>
            <person name="Lipzen A."/>
            <person name="Lutzoni F."/>
            <person name="Magnuson J."/>
            <person name="Mondo S."/>
            <person name="Nolan M."/>
            <person name="Ohm R."/>
            <person name="Pangilinan J."/>
            <person name="Park H.-J."/>
            <person name="Ramirez L."/>
            <person name="Alfaro M."/>
            <person name="Sun H."/>
            <person name="Tritt A."/>
            <person name="Yoshinaga Y."/>
            <person name="Zwiers L.-H."/>
            <person name="Turgeon B."/>
            <person name="Goodwin S."/>
            <person name="Spatafora J."/>
            <person name="Crous P."/>
            <person name="Grigoriev I."/>
        </authorList>
    </citation>
    <scope>NUCLEOTIDE SEQUENCE</scope>
    <source>
        <strain evidence="1">CBS 125425</strain>
    </source>
</reference>
<dbReference type="EMBL" id="ML996266">
    <property type="protein sequence ID" value="KAF2728784.1"/>
    <property type="molecule type" value="Genomic_DNA"/>
</dbReference>
<keyword evidence="2" id="KW-1185">Reference proteome</keyword>
<proteinExistence type="predicted"/>
<dbReference type="Proteomes" id="UP000799444">
    <property type="component" value="Unassembled WGS sequence"/>
</dbReference>
<accession>A0A9P4QLN5</accession>
<comment type="caution">
    <text evidence="1">The sequence shown here is derived from an EMBL/GenBank/DDBJ whole genome shotgun (WGS) entry which is preliminary data.</text>
</comment>
<dbReference type="AlphaFoldDB" id="A0A9P4QLN5"/>
<evidence type="ECO:0000313" key="2">
    <source>
        <dbReference type="Proteomes" id="UP000799444"/>
    </source>
</evidence>
<gene>
    <name evidence="1" type="ORF">EJ04DRAFT_516361</name>
</gene>
<protein>
    <submittedName>
        <fullName evidence="1">Uncharacterized protein</fullName>
    </submittedName>
</protein>
<name>A0A9P4QLN5_9PLEO</name>
<organism evidence="1 2">
    <name type="scientific">Polyplosphaeria fusca</name>
    <dbReference type="NCBI Taxonomy" id="682080"/>
    <lineage>
        <taxon>Eukaryota</taxon>
        <taxon>Fungi</taxon>
        <taxon>Dikarya</taxon>
        <taxon>Ascomycota</taxon>
        <taxon>Pezizomycotina</taxon>
        <taxon>Dothideomycetes</taxon>
        <taxon>Pleosporomycetidae</taxon>
        <taxon>Pleosporales</taxon>
        <taxon>Tetraplosphaeriaceae</taxon>
        <taxon>Polyplosphaeria</taxon>
    </lineage>
</organism>
<evidence type="ECO:0000313" key="1">
    <source>
        <dbReference type="EMBL" id="KAF2728784.1"/>
    </source>
</evidence>